<dbReference type="SUPFAM" id="SSF48295">
    <property type="entry name" value="TrpR-like"/>
    <property type="match status" value="1"/>
</dbReference>
<sequence>MLLTDSARPEGRSEYALAGHSPPAAPAPASRHALVPCRLAAAMVCAATGVSVDEILARRRASAPAASARQLAMYLAHVGFGVALADVARAFRRDRTTVAYACRRIEDLRDGPFDVEVARLEACARWAAGG</sequence>
<organism evidence="3 4">
    <name type="scientific">Xanthobacter tagetidis</name>
    <dbReference type="NCBI Taxonomy" id="60216"/>
    <lineage>
        <taxon>Bacteria</taxon>
        <taxon>Pseudomonadati</taxon>
        <taxon>Pseudomonadota</taxon>
        <taxon>Alphaproteobacteria</taxon>
        <taxon>Hyphomicrobiales</taxon>
        <taxon>Xanthobacteraceae</taxon>
        <taxon>Xanthobacter</taxon>
    </lineage>
</organism>
<dbReference type="InterPro" id="IPR010921">
    <property type="entry name" value="Trp_repressor/repl_initiator"/>
</dbReference>
<dbReference type="OrthoDB" id="8480222at2"/>
<dbReference type="GO" id="GO:0043565">
    <property type="term" value="F:sequence-specific DNA binding"/>
    <property type="evidence" value="ECO:0007669"/>
    <property type="project" value="InterPro"/>
</dbReference>
<keyword evidence="4" id="KW-1185">Reference proteome</keyword>
<dbReference type="EMBL" id="RCTF01000001">
    <property type="protein sequence ID" value="RLP81921.1"/>
    <property type="molecule type" value="Genomic_DNA"/>
</dbReference>
<dbReference type="CDD" id="cd06571">
    <property type="entry name" value="Bac_DnaA_C"/>
    <property type="match status" value="1"/>
</dbReference>
<dbReference type="Proteomes" id="UP000269692">
    <property type="component" value="Unassembled WGS sequence"/>
</dbReference>
<dbReference type="GO" id="GO:0006275">
    <property type="term" value="P:regulation of DNA replication"/>
    <property type="evidence" value="ECO:0007669"/>
    <property type="project" value="InterPro"/>
</dbReference>
<dbReference type="InterPro" id="IPR013159">
    <property type="entry name" value="DnaA_C"/>
</dbReference>
<dbReference type="GO" id="GO:0006270">
    <property type="term" value="P:DNA replication initiation"/>
    <property type="evidence" value="ECO:0007669"/>
    <property type="project" value="InterPro"/>
</dbReference>
<comment type="caution">
    <text evidence="3">The sequence shown here is derived from an EMBL/GenBank/DDBJ whole genome shotgun (WGS) entry which is preliminary data.</text>
</comment>
<feature type="domain" description="Chromosomal replication initiator DnaA C-terminal" evidence="2">
    <location>
        <begin position="36"/>
        <end position="105"/>
    </location>
</feature>
<dbReference type="SMART" id="SM00760">
    <property type="entry name" value="Bac_DnaA_C"/>
    <property type="match status" value="1"/>
</dbReference>
<dbReference type="Pfam" id="PF08299">
    <property type="entry name" value="Bac_DnaA_C"/>
    <property type="match status" value="1"/>
</dbReference>
<evidence type="ECO:0000313" key="3">
    <source>
        <dbReference type="EMBL" id="RLP81921.1"/>
    </source>
</evidence>
<feature type="region of interest" description="Disordered" evidence="1">
    <location>
        <begin position="1"/>
        <end position="23"/>
    </location>
</feature>
<accession>A0A3L7AQJ6</accession>
<dbReference type="RefSeq" id="WP_121621735.1">
    <property type="nucleotide sequence ID" value="NZ_JACIIW010000004.1"/>
</dbReference>
<dbReference type="Gene3D" id="1.10.1750.10">
    <property type="match status" value="1"/>
</dbReference>
<evidence type="ECO:0000256" key="1">
    <source>
        <dbReference type="SAM" id="MobiDB-lite"/>
    </source>
</evidence>
<protein>
    <submittedName>
        <fullName evidence="3">DNA replication initiation protein</fullName>
    </submittedName>
</protein>
<evidence type="ECO:0000259" key="2">
    <source>
        <dbReference type="SMART" id="SM00760"/>
    </source>
</evidence>
<name>A0A3L7AQJ6_9HYPH</name>
<evidence type="ECO:0000313" key="4">
    <source>
        <dbReference type="Proteomes" id="UP000269692"/>
    </source>
</evidence>
<dbReference type="GO" id="GO:0005524">
    <property type="term" value="F:ATP binding"/>
    <property type="evidence" value="ECO:0007669"/>
    <property type="project" value="InterPro"/>
</dbReference>
<dbReference type="AlphaFoldDB" id="A0A3L7AQJ6"/>
<reference evidence="3 4" key="1">
    <citation type="submission" date="2018-10" db="EMBL/GenBank/DDBJ databases">
        <title>Xanthobacter tagetidis genome sequencing and assembly.</title>
        <authorList>
            <person name="Maclea K.S."/>
            <person name="Goen A.E."/>
            <person name="Fatima S.A."/>
        </authorList>
    </citation>
    <scope>NUCLEOTIDE SEQUENCE [LARGE SCALE GENOMIC DNA]</scope>
    <source>
        <strain evidence="3 4">ATCC 700314</strain>
    </source>
</reference>
<proteinExistence type="predicted"/>
<gene>
    <name evidence="3" type="ORF">D9R14_02745</name>
</gene>